<accession>A0AAV7TGW9</accession>
<gene>
    <name evidence="2" type="ORF">NDU88_001118</name>
</gene>
<name>A0AAV7TGW9_PLEWA</name>
<proteinExistence type="predicted"/>
<feature type="compositionally biased region" description="Basic and acidic residues" evidence="1">
    <location>
        <begin position="10"/>
        <end position="20"/>
    </location>
</feature>
<evidence type="ECO:0000313" key="3">
    <source>
        <dbReference type="Proteomes" id="UP001066276"/>
    </source>
</evidence>
<comment type="caution">
    <text evidence="2">The sequence shown here is derived from an EMBL/GenBank/DDBJ whole genome shotgun (WGS) entry which is preliminary data.</text>
</comment>
<keyword evidence="3" id="KW-1185">Reference proteome</keyword>
<dbReference type="EMBL" id="JANPWB010000006">
    <property type="protein sequence ID" value="KAJ1175833.1"/>
    <property type="molecule type" value="Genomic_DNA"/>
</dbReference>
<reference evidence="2" key="1">
    <citation type="journal article" date="2022" name="bioRxiv">
        <title>Sequencing and chromosome-scale assembly of the giantPleurodeles waltlgenome.</title>
        <authorList>
            <person name="Brown T."/>
            <person name="Elewa A."/>
            <person name="Iarovenko S."/>
            <person name="Subramanian E."/>
            <person name="Araus A.J."/>
            <person name="Petzold A."/>
            <person name="Susuki M."/>
            <person name="Suzuki K.-i.T."/>
            <person name="Hayashi T."/>
            <person name="Toyoda A."/>
            <person name="Oliveira C."/>
            <person name="Osipova E."/>
            <person name="Leigh N.D."/>
            <person name="Simon A."/>
            <person name="Yun M.H."/>
        </authorList>
    </citation>
    <scope>NUCLEOTIDE SEQUENCE</scope>
    <source>
        <strain evidence="2">20211129_DDA</strain>
        <tissue evidence="2">Liver</tissue>
    </source>
</reference>
<evidence type="ECO:0000313" key="2">
    <source>
        <dbReference type="EMBL" id="KAJ1175833.1"/>
    </source>
</evidence>
<evidence type="ECO:0000256" key="1">
    <source>
        <dbReference type="SAM" id="MobiDB-lite"/>
    </source>
</evidence>
<dbReference type="Proteomes" id="UP001066276">
    <property type="component" value="Chromosome 3_2"/>
</dbReference>
<feature type="compositionally biased region" description="Basic and acidic residues" evidence="1">
    <location>
        <begin position="30"/>
        <end position="47"/>
    </location>
</feature>
<sequence>MGTPSDASETDCRIQERKPSTDFTEGEPCTEPRKTEEKRPPDAEREFPGPAQTPETCEAASRGTRETMVYKPRHDPGGSWLYKRMATLRPPALGEKVCTVSGPDTVWGSVAD</sequence>
<organism evidence="2 3">
    <name type="scientific">Pleurodeles waltl</name>
    <name type="common">Iberian ribbed newt</name>
    <dbReference type="NCBI Taxonomy" id="8319"/>
    <lineage>
        <taxon>Eukaryota</taxon>
        <taxon>Metazoa</taxon>
        <taxon>Chordata</taxon>
        <taxon>Craniata</taxon>
        <taxon>Vertebrata</taxon>
        <taxon>Euteleostomi</taxon>
        <taxon>Amphibia</taxon>
        <taxon>Batrachia</taxon>
        <taxon>Caudata</taxon>
        <taxon>Salamandroidea</taxon>
        <taxon>Salamandridae</taxon>
        <taxon>Pleurodelinae</taxon>
        <taxon>Pleurodeles</taxon>
    </lineage>
</organism>
<feature type="region of interest" description="Disordered" evidence="1">
    <location>
        <begin position="1"/>
        <end position="79"/>
    </location>
</feature>
<protein>
    <submittedName>
        <fullName evidence="2">Uncharacterized protein</fullName>
    </submittedName>
</protein>
<dbReference type="AlphaFoldDB" id="A0AAV7TGW9"/>